<gene>
    <name evidence="2" type="primary">Cnig_chr_III.g10406</name>
    <name evidence="2" type="ORF">B9Z55_010406</name>
</gene>
<sequence>MAERIQDQQEINRRKETTPTSSRIQHHRNTPPRKVQLKTKFQLSKDPGKPLLSVTKSDPSQGQRWNCSSSQEAA</sequence>
<reference evidence="3" key="1">
    <citation type="submission" date="2017-10" db="EMBL/GenBank/DDBJ databases">
        <title>Rapid genome shrinkage in a self-fertile nematode reveals novel sperm competition proteins.</title>
        <authorList>
            <person name="Yin D."/>
            <person name="Schwarz E.M."/>
            <person name="Thomas C.G."/>
            <person name="Felde R.L."/>
            <person name="Korf I.F."/>
            <person name="Cutter A.D."/>
            <person name="Schartner C.M."/>
            <person name="Ralston E.J."/>
            <person name="Meyer B.J."/>
            <person name="Haag E.S."/>
        </authorList>
    </citation>
    <scope>NUCLEOTIDE SEQUENCE [LARGE SCALE GENOMIC DNA]</scope>
    <source>
        <strain evidence="3">JU1422</strain>
    </source>
</reference>
<dbReference type="AlphaFoldDB" id="A0A2G5UFP2"/>
<feature type="compositionally biased region" description="Basic residues" evidence="1">
    <location>
        <begin position="24"/>
        <end position="37"/>
    </location>
</feature>
<protein>
    <submittedName>
        <fullName evidence="2">Uncharacterized protein</fullName>
    </submittedName>
</protein>
<keyword evidence="3" id="KW-1185">Reference proteome</keyword>
<evidence type="ECO:0000313" key="2">
    <source>
        <dbReference type="EMBL" id="PIC38372.1"/>
    </source>
</evidence>
<feature type="region of interest" description="Disordered" evidence="1">
    <location>
        <begin position="1"/>
        <end position="74"/>
    </location>
</feature>
<feature type="compositionally biased region" description="Basic and acidic residues" evidence="1">
    <location>
        <begin position="1"/>
        <end position="17"/>
    </location>
</feature>
<accession>A0A2G5UFP2</accession>
<dbReference type="EMBL" id="PDUG01000003">
    <property type="protein sequence ID" value="PIC38372.1"/>
    <property type="molecule type" value="Genomic_DNA"/>
</dbReference>
<feature type="compositionally biased region" description="Polar residues" evidence="1">
    <location>
        <begin position="54"/>
        <end position="74"/>
    </location>
</feature>
<evidence type="ECO:0000313" key="3">
    <source>
        <dbReference type="Proteomes" id="UP000230233"/>
    </source>
</evidence>
<dbReference type="Proteomes" id="UP000230233">
    <property type="component" value="Chromosome III"/>
</dbReference>
<evidence type="ECO:0000256" key="1">
    <source>
        <dbReference type="SAM" id="MobiDB-lite"/>
    </source>
</evidence>
<organism evidence="2 3">
    <name type="scientific">Caenorhabditis nigoni</name>
    <dbReference type="NCBI Taxonomy" id="1611254"/>
    <lineage>
        <taxon>Eukaryota</taxon>
        <taxon>Metazoa</taxon>
        <taxon>Ecdysozoa</taxon>
        <taxon>Nematoda</taxon>
        <taxon>Chromadorea</taxon>
        <taxon>Rhabditida</taxon>
        <taxon>Rhabditina</taxon>
        <taxon>Rhabditomorpha</taxon>
        <taxon>Rhabditoidea</taxon>
        <taxon>Rhabditidae</taxon>
        <taxon>Peloderinae</taxon>
        <taxon>Caenorhabditis</taxon>
    </lineage>
</organism>
<proteinExistence type="predicted"/>
<comment type="caution">
    <text evidence="2">The sequence shown here is derived from an EMBL/GenBank/DDBJ whole genome shotgun (WGS) entry which is preliminary data.</text>
</comment>
<name>A0A2G5UFP2_9PELO</name>